<dbReference type="InterPro" id="IPR036514">
    <property type="entry name" value="SGNH_hydro_sf"/>
</dbReference>
<feature type="domain" description="GSCFA" evidence="1">
    <location>
        <begin position="22"/>
        <end position="258"/>
    </location>
</feature>
<dbReference type="EMBL" id="NGJN01000003">
    <property type="protein sequence ID" value="OZV69088.1"/>
    <property type="molecule type" value="Genomic_DNA"/>
</dbReference>
<dbReference type="AlphaFoldDB" id="A0A265UUV3"/>
<evidence type="ECO:0000259" key="1">
    <source>
        <dbReference type="Pfam" id="PF08885"/>
    </source>
</evidence>
<comment type="caution">
    <text evidence="2">The sequence shown here is derived from an EMBL/GenBank/DDBJ whole genome shotgun (WGS) entry which is preliminary data.</text>
</comment>
<dbReference type="RefSeq" id="WP_094967860.1">
    <property type="nucleotide sequence ID" value="NZ_NGJN01000003.1"/>
</dbReference>
<reference evidence="2 3" key="1">
    <citation type="submission" date="2017-05" db="EMBL/GenBank/DDBJ databases">
        <title>The draft genome sequence of Idiomarina salinarum WNB302.</title>
        <authorList>
            <person name="Sun Y."/>
            <person name="Chen B."/>
            <person name="Du Z."/>
        </authorList>
    </citation>
    <scope>NUCLEOTIDE SEQUENCE [LARGE SCALE GENOMIC DNA]</scope>
    <source>
        <strain evidence="2 3">WNB302</strain>
    </source>
</reference>
<dbReference type="Gene3D" id="3.40.50.1110">
    <property type="entry name" value="SGNH hydrolase"/>
    <property type="match status" value="1"/>
</dbReference>
<organism evidence="2 3">
    <name type="scientific">Winogradskyella aurantia</name>
    <dbReference type="NCBI Taxonomy" id="1915063"/>
    <lineage>
        <taxon>Bacteria</taxon>
        <taxon>Pseudomonadati</taxon>
        <taxon>Bacteroidota</taxon>
        <taxon>Flavobacteriia</taxon>
        <taxon>Flavobacteriales</taxon>
        <taxon>Flavobacteriaceae</taxon>
        <taxon>Winogradskyella</taxon>
    </lineage>
</organism>
<gene>
    <name evidence="2" type="ORF">CA834_06405</name>
</gene>
<dbReference type="OrthoDB" id="9807687at2"/>
<sequence>MKLQTKISIKRQPHHLIDYESKLLLLGSCFSDNIGHKFDYFKFNTLINPFGILFHPLAIENLITRAINKEYYTEKELRQKDGIWYCFEVHSKLRDQSEGKLVSRLNLQLKTTEKYLKSCSHVVLTLGTAWVYRHIATDTIVANCHKFSQKEFIKELLSLEQIEESLEAIISLIRDVNPKATFILTVSPVRHLKDGFVENNRSKAHLISAVHNVISPRKGLFYFPSYELMMDELRDYRFYEADMIHPNPLAVQIIWERFRDLWIVEKTMDDMETVDSIQKRLSHIPFNPNSHSYKTFLSKLNADIEQFRDVLPSVEFERAKDPQI</sequence>
<proteinExistence type="predicted"/>
<name>A0A265UUV3_9FLAO</name>
<protein>
    <submittedName>
        <fullName evidence="2">GSCFA domain-containing protein</fullName>
    </submittedName>
</protein>
<dbReference type="CDD" id="cd00229">
    <property type="entry name" value="SGNH_hydrolase"/>
    <property type="match status" value="1"/>
</dbReference>
<evidence type="ECO:0000313" key="3">
    <source>
        <dbReference type="Proteomes" id="UP000216840"/>
    </source>
</evidence>
<dbReference type="Proteomes" id="UP000216840">
    <property type="component" value="Unassembled WGS sequence"/>
</dbReference>
<dbReference type="GO" id="GO:0016788">
    <property type="term" value="F:hydrolase activity, acting on ester bonds"/>
    <property type="evidence" value="ECO:0007669"/>
    <property type="project" value="UniProtKB-ARBA"/>
</dbReference>
<dbReference type="Pfam" id="PF08885">
    <property type="entry name" value="GSCFA"/>
    <property type="match status" value="1"/>
</dbReference>
<accession>A0A265UUV3</accession>
<keyword evidence="3" id="KW-1185">Reference proteome</keyword>
<evidence type="ECO:0000313" key="2">
    <source>
        <dbReference type="EMBL" id="OZV69088.1"/>
    </source>
</evidence>
<dbReference type="InterPro" id="IPR014982">
    <property type="entry name" value="GSCFA"/>
</dbReference>
<dbReference type="SUPFAM" id="SSF52266">
    <property type="entry name" value="SGNH hydrolase"/>
    <property type="match status" value="1"/>
</dbReference>